<organism evidence="15 16">
    <name type="scientific">Xenopus laevis</name>
    <name type="common">African clawed frog</name>
    <dbReference type="NCBI Taxonomy" id="8355"/>
    <lineage>
        <taxon>Eukaryota</taxon>
        <taxon>Metazoa</taxon>
        <taxon>Chordata</taxon>
        <taxon>Craniata</taxon>
        <taxon>Vertebrata</taxon>
        <taxon>Euteleostomi</taxon>
        <taxon>Amphibia</taxon>
        <taxon>Batrachia</taxon>
        <taxon>Anura</taxon>
        <taxon>Pipoidea</taxon>
        <taxon>Pipidae</taxon>
        <taxon>Xenopodinae</taxon>
        <taxon>Xenopus</taxon>
        <taxon>Xenopus</taxon>
    </lineage>
</organism>
<dbReference type="InterPro" id="IPR022113">
    <property type="entry name" value="TMEM131L_N"/>
</dbReference>
<feature type="compositionally biased region" description="Low complexity" evidence="7">
    <location>
        <begin position="1870"/>
        <end position="1886"/>
    </location>
</feature>
<comment type="similarity">
    <text evidence="2">Belongs to the TMEM131 family.</text>
</comment>
<dbReference type="InterPro" id="IPR055435">
    <property type="entry name" value="Ig_TMEM131L_3"/>
</dbReference>
<dbReference type="PANTHER" id="PTHR22050:SF1">
    <property type="entry name" value="TRANSMEMBRANE PROTEIN 131"/>
    <property type="match status" value="1"/>
</dbReference>
<feature type="compositionally biased region" description="Polar residues" evidence="7">
    <location>
        <begin position="1967"/>
        <end position="1982"/>
    </location>
</feature>
<keyword evidence="6 8" id="KW-0472">Membrane</keyword>
<feature type="compositionally biased region" description="Basic residues" evidence="7">
    <location>
        <begin position="1474"/>
        <end position="1488"/>
    </location>
</feature>
<feature type="compositionally biased region" description="Polar residues" evidence="7">
    <location>
        <begin position="1459"/>
        <end position="1471"/>
    </location>
</feature>
<evidence type="ECO:0000259" key="10">
    <source>
        <dbReference type="Pfam" id="PF19532"/>
    </source>
</evidence>
<feature type="domain" description="TMEM131L fifth Ig-like" evidence="14">
    <location>
        <begin position="1122"/>
        <end position="1185"/>
    </location>
</feature>
<feature type="compositionally biased region" description="Polar residues" evidence="7">
    <location>
        <begin position="1380"/>
        <end position="1389"/>
    </location>
</feature>
<dbReference type="PANTHER" id="PTHR22050">
    <property type="entry name" value="RW1 PROTEIN HOMOLOG"/>
    <property type="match status" value="1"/>
</dbReference>
<dbReference type="InterPro" id="IPR045695">
    <property type="entry name" value="TMEM131-like_Ig_dom2"/>
</dbReference>
<feature type="domain" description="TMEM131L third Ig-like" evidence="12">
    <location>
        <begin position="630"/>
        <end position="729"/>
    </location>
</feature>
<evidence type="ECO:0000259" key="9">
    <source>
        <dbReference type="Pfam" id="PF12371"/>
    </source>
</evidence>
<dbReference type="Proteomes" id="UP000694892">
    <property type="component" value="Chromosome 2S"/>
</dbReference>
<feature type="transmembrane region" description="Helical" evidence="8">
    <location>
        <begin position="1216"/>
        <end position="1239"/>
    </location>
</feature>
<dbReference type="InterPro" id="IPR039877">
    <property type="entry name" value="TMEM131-like"/>
</dbReference>
<feature type="compositionally biased region" description="Basic and acidic residues" evidence="7">
    <location>
        <begin position="1530"/>
        <end position="1540"/>
    </location>
</feature>
<keyword evidence="3 8" id="KW-0812">Transmembrane</keyword>
<evidence type="ECO:0000256" key="7">
    <source>
        <dbReference type="SAM" id="MobiDB-lite"/>
    </source>
</evidence>
<dbReference type="Pfam" id="PF24495">
    <property type="entry name" value="Ig_TMEM131_2"/>
    <property type="match status" value="1"/>
</dbReference>
<dbReference type="Gene3D" id="2.60.40.10">
    <property type="entry name" value="Immunoglobulins"/>
    <property type="match status" value="3"/>
</dbReference>
<feature type="domain" description="Transmembrane protein 131-like N-terminal" evidence="9">
    <location>
        <begin position="303"/>
        <end position="385"/>
    </location>
</feature>
<evidence type="ECO:0000256" key="4">
    <source>
        <dbReference type="ARBA" id="ARBA00022729"/>
    </source>
</evidence>
<dbReference type="EMBL" id="CM004469">
    <property type="protein sequence ID" value="OCT92497.1"/>
    <property type="molecule type" value="Genomic_DNA"/>
</dbReference>
<proteinExistence type="inferred from homology"/>
<keyword evidence="4" id="KW-0732">Signal</keyword>
<evidence type="ECO:0000256" key="3">
    <source>
        <dbReference type="ARBA" id="ARBA00022692"/>
    </source>
</evidence>
<dbReference type="Pfam" id="PF19532">
    <property type="entry name" value="Ig_TMEM131L_2nd"/>
    <property type="match status" value="1"/>
</dbReference>
<accession>A0A974DIU2</accession>
<gene>
    <name evidence="15" type="ORF">XELAEV_18015552mg</name>
</gene>
<dbReference type="Pfam" id="PF24499">
    <property type="entry name" value="Ig_TMEM131L_4"/>
    <property type="match status" value="1"/>
</dbReference>
<dbReference type="Pfam" id="PF24498">
    <property type="entry name" value="Ig_TMEM131L_3"/>
    <property type="match status" value="1"/>
</dbReference>
<feature type="compositionally biased region" description="Low complexity" evidence="7">
    <location>
        <begin position="1335"/>
        <end position="1348"/>
    </location>
</feature>
<feature type="compositionally biased region" description="Low complexity" evidence="7">
    <location>
        <begin position="1929"/>
        <end position="1944"/>
    </location>
</feature>
<feature type="compositionally biased region" description="Polar residues" evidence="7">
    <location>
        <begin position="1413"/>
        <end position="1432"/>
    </location>
</feature>
<evidence type="ECO:0000313" key="15">
    <source>
        <dbReference type="EMBL" id="OCT92497.1"/>
    </source>
</evidence>
<dbReference type="InterPro" id="IPR055437">
    <property type="entry name" value="TMEM131L_Ig_5"/>
</dbReference>
<dbReference type="Pfam" id="PF12371">
    <property type="entry name" value="TMEM131_like_N"/>
    <property type="match status" value="1"/>
</dbReference>
<evidence type="ECO:0000313" key="16">
    <source>
        <dbReference type="Proteomes" id="UP000694892"/>
    </source>
</evidence>
<feature type="region of interest" description="Disordered" evidence="7">
    <location>
        <begin position="1380"/>
        <end position="1438"/>
    </location>
</feature>
<dbReference type="InterPro" id="IPR013783">
    <property type="entry name" value="Ig-like_fold"/>
</dbReference>
<feature type="domain" description="TMEM131 second Ig-like" evidence="11">
    <location>
        <begin position="403"/>
        <end position="492"/>
    </location>
</feature>
<reference evidence="16" key="1">
    <citation type="journal article" date="2016" name="Nature">
        <title>Genome evolution in the allotetraploid frog Xenopus laevis.</title>
        <authorList>
            <person name="Session A.M."/>
            <person name="Uno Y."/>
            <person name="Kwon T."/>
            <person name="Chapman J.A."/>
            <person name="Toyoda A."/>
            <person name="Takahashi S."/>
            <person name="Fukui A."/>
            <person name="Hikosaka A."/>
            <person name="Suzuki A."/>
            <person name="Kondo M."/>
            <person name="van Heeringen S.J."/>
            <person name="Quigley I."/>
            <person name="Heinz S."/>
            <person name="Ogino H."/>
            <person name="Ochi H."/>
            <person name="Hellsten U."/>
            <person name="Lyons J.B."/>
            <person name="Simakov O."/>
            <person name="Putnam N."/>
            <person name="Stites J."/>
            <person name="Kuroki Y."/>
            <person name="Tanaka T."/>
            <person name="Michiue T."/>
            <person name="Watanabe M."/>
            <person name="Bogdanovic O."/>
            <person name="Lister R."/>
            <person name="Georgiou G."/>
            <person name="Paranjpe S.S."/>
            <person name="van Kruijsbergen I."/>
            <person name="Shu S."/>
            <person name="Carlson J."/>
            <person name="Kinoshita T."/>
            <person name="Ohta Y."/>
            <person name="Mawaribuchi S."/>
            <person name="Jenkins J."/>
            <person name="Grimwood J."/>
            <person name="Schmutz J."/>
            <person name="Mitros T."/>
            <person name="Mozaffari S.V."/>
            <person name="Suzuki Y."/>
            <person name="Haramoto Y."/>
            <person name="Yamamoto T.S."/>
            <person name="Takagi C."/>
            <person name="Heald R."/>
            <person name="Miller K."/>
            <person name="Haudenschild C."/>
            <person name="Kitzman J."/>
            <person name="Nakayama T."/>
            <person name="Izutsu Y."/>
            <person name="Robert J."/>
            <person name="Fortriede J."/>
            <person name="Burns K."/>
            <person name="Lotay V."/>
            <person name="Karimi K."/>
            <person name="Yasuoka Y."/>
            <person name="Dichmann D.S."/>
            <person name="Flajnik M.F."/>
            <person name="Houston D.W."/>
            <person name="Shendure J."/>
            <person name="DuPasquier L."/>
            <person name="Vize P.D."/>
            <person name="Zorn A.M."/>
            <person name="Ito M."/>
            <person name="Marcotte E.M."/>
            <person name="Wallingford J.B."/>
            <person name="Ito Y."/>
            <person name="Asashima M."/>
            <person name="Ueno N."/>
            <person name="Matsuda Y."/>
            <person name="Veenstra G.J."/>
            <person name="Fujiyama A."/>
            <person name="Harland R.M."/>
            <person name="Taira M."/>
            <person name="Rokhsar D.S."/>
        </authorList>
    </citation>
    <scope>NUCLEOTIDE SEQUENCE [LARGE SCALE GENOMIC DNA]</scope>
    <source>
        <strain evidence="16">J</strain>
    </source>
</reference>
<name>A0A974DIU2_XENLA</name>
<comment type="subcellular location">
    <subcellularLocation>
        <location evidence="1">Membrane</location>
        <topology evidence="1">Single-pass type I membrane protein</topology>
    </subcellularLocation>
</comment>
<feature type="region of interest" description="Disordered" evidence="7">
    <location>
        <begin position="1635"/>
        <end position="1665"/>
    </location>
</feature>
<feature type="region of interest" description="Disordered" evidence="7">
    <location>
        <begin position="1862"/>
        <end position="1891"/>
    </location>
</feature>
<keyword evidence="5 8" id="KW-1133">Transmembrane helix</keyword>
<evidence type="ECO:0000256" key="8">
    <source>
        <dbReference type="SAM" id="Phobius"/>
    </source>
</evidence>
<feature type="compositionally biased region" description="Basic and acidic residues" evidence="7">
    <location>
        <begin position="1489"/>
        <end position="1511"/>
    </location>
</feature>
<feature type="domain" description="TMEM131L fourth Ig-like" evidence="13">
    <location>
        <begin position="994"/>
        <end position="1072"/>
    </location>
</feature>
<evidence type="ECO:0000259" key="13">
    <source>
        <dbReference type="Pfam" id="PF24499"/>
    </source>
</evidence>
<dbReference type="Pfam" id="PF24501">
    <property type="entry name" value="Ig_TMEM131L_5"/>
    <property type="match status" value="1"/>
</dbReference>
<evidence type="ECO:0000259" key="12">
    <source>
        <dbReference type="Pfam" id="PF24498"/>
    </source>
</evidence>
<dbReference type="OMA" id="QMEINGQ"/>
<feature type="domain" description="Transmembrane protein 131-like second Ig-like" evidence="10">
    <location>
        <begin position="535"/>
        <end position="586"/>
    </location>
</feature>
<evidence type="ECO:0008006" key="17">
    <source>
        <dbReference type="Google" id="ProtNLM"/>
    </source>
</evidence>
<dbReference type="InterPro" id="IPR056311">
    <property type="entry name" value="TMEM131_Ig_2"/>
</dbReference>
<evidence type="ECO:0000256" key="6">
    <source>
        <dbReference type="ARBA" id="ARBA00023136"/>
    </source>
</evidence>
<evidence type="ECO:0000259" key="11">
    <source>
        <dbReference type="Pfam" id="PF24495"/>
    </source>
</evidence>
<protein>
    <recommendedName>
        <fullName evidence="17">Transmembrane protein 131</fullName>
    </recommendedName>
</protein>
<evidence type="ECO:0000256" key="1">
    <source>
        <dbReference type="ARBA" id="ARBA00004479"/>
    </source>
</evidence>
<dbReference type="GO" id="GO:0016020">
    <property type="term" value="C:membrane"/>
    <property type="evidence" value="ECO:0007669"/>
    <property type="project" value="UniProtKB-SubCell"/>
</dbReference>
<feature type="region of interest" description="Disordered" evidence="7">
    <location>
        <begin position="1927"/>
        <end position="1982"/>
    </location>
</feature>
<evidence type="ECO:0000256" key="5">
    <source>
        <dbReference type="ARBA" id="ARBA00022989"/>
    </source>
</evidence>
<feature type="region of interest" description="Disordered" evidence="7">
    <location>
        <begin position="1280"/>
        <end position="1362"/>
    </location>
</feature>
<feature type="compositionally biased region" description="Polar residues" evidence="7">
    <location>
        <begin position="1280"/>
        <end position="1325"/>
    </location>
</feature>
<sequence length="1982" mass="219039">MSAGLTGIEAPFAPRLKENRDSRGVALSCAYASFLTSSLAASHNMARIRPVSLLCCSCCSSHGHNNYSQDSSSRRIPCNGIYSLLIALLTLHPARTHTEGKLSSLPHTYLLSYSSLHIHYTHTERFLSPAWFDRRKSDTTVIVLQLWHLLSTMLCTWGFLETGTQFLDREYNKLNHHLVLKIESHLVTVSEGICHICMIPVRFSRAEGFGRIRILLKKADSCLNPEPYPGFGAFLIAIQQLFMLTILVFLKHSKFTTFIQSENVIEVLRFDDGGLLEAETTIGLHSYQQKSMSLHRGNCRPIRFEPPMLDFHEQPVGMPKMEKVYLHNPSSEETITLISISATTSHFHASFFQNRKILPGGNTSFDVVFLARVVGNVENTLFINTSNHGVFTYQVFGIGIPNPYRLRPFIGARVPVNSSFSPLINIHNPHSKPLQVVEMYSSGGDLHLELPTGQQGGTRKLWEIPPYETKGVMRASFSSREADNHTAFIRIKTNASDSTEFIILPLEVEVTTAPGIYSSTEMLDFGTLRTQDAPKVLNLHLLNSGMKDVPITSVRSTPQNDAVTVHFKPITLKASESKYTKVASISFDASKSKKPSQFSGKITVKAKEKSYSKLEIPYQAEVLDGYLGFDHAATLFHIRDSPSDPVDRAIFLTNTFNFAILIHDVLLPEDAKPMFKIQNFSSHVLIPAGESRYIFSLLFTPSTSSVHIDSNILLITNASKFHLPLRAYTGFLNYFVLPPKLKERFLDFGILSALESSSLLIAIMNSNPIELAIKNWHVIGESLSIDLLTTEKGNRTSIIASLPEFENATVSDRTSILTVPVKAVVAVGSLTCSPKRITLPPSFPGKVVHQSLNIMSSFSQKVKIQHIRSLSEDVRFFYKKLRSNKDELEPGKKSKIAHIYFDAALNCGDHCYVGLPFLLKSESKGQHLAMQEYMWDSDWDNYENLYKKWSEIRENADNLLEVAFEVDADLQKNILSDVKAELMWPSIVSSARYIRFPLTNTNSSTVKPVQSSHSFVEGSSHHSVLNLVLKSGDKQNVKLKFTPVQNQTVSSLLIVRNNLTVIDVIIVEGQGAKENLKVAGKAPGPGSSLRFKITEAFLKDCTDKVKHREPNFTMKRTFKIENTGQLDVIVKSMEISGYSCEGYGFKILNCNELLGPNASKEVTILFTPDFTSSRVIRELRIVTAGGSEFVFELNASLPYHMLATCAEALPRPNWELALYVIISGIMSLLFLLVIVTAYLEAQGIWEPFKRRLSFESTHPSIVFGRPFDLRRIVGISSESSFNSLGSDSNHSSNRGLYTGSTSSKTGAGNQKPCNPVSNLQNSRSAPDTEISRTKNNSNISSKLSSQASVAQPGSRAPYVQIDSNTAAQNQALTKRFRGTRANQTQVSQDQLPSTQSPSVPPPQAEQRAEISRLVTSNSSHPEYFQAGSNNYRHSSDDSDISNLIEAMDRDFDQSEVTHSDVFTEQTPSSALKNKAGKTKSVQHKFKFQKKQEEKDRRIKGKQPEDEFKDSLADDDSSSTTTETSNPDAEPPVKEDGEKLKGKQAMPVKTEKEIFNVKPKSRKALNNNKKENVTEVKQSSLELPYTTPLENKQMKNFSKISVQNPLLNGFKPKTLQKGRGTNNKLVDNRQSLAKFLPCRTGQELGNTSSSEGEKDSPPPEWDSVPIHKAGSAADSLYKLSLQTHYADDFLKQRQTSPAPTSPSPPPSANFVARGSYSSIVNSAHNLDLRSKVTGSKHKLTKAASLPGQNGNPTFAAVAAGYDKNPGGNGVAKPAIAKSEAPSNICVSHTISLDSNGSDSSGLWSPISSPNSPDLVPLKSFSAFGPSNSFNLTGEVFNKLTFPRSAYGPDPQKKWREFESTSSIWDAPSTDPIPTWPTSTGSPTHTSPAILGNTSSLWPTSNPFSNSIWSSNPSSLPYTTNTLPPIDLMTSESACSSSNATSAAASHNPDTIGGQTYDPWRIWSPTIGRRSSNPWPNTHYQPDN</sequence>
<dbReference type="InterPro" id="IPR055436">
    <property type="entry name" value="Ig_TMEM131L_4"/>
</dbReference>
<evidence type="ECO:0000256" key="2">
    <source>
        <dbReference type="ARBA" id="ARBA00006682"/>
    </source>
</evidence>
<evidence type="ECO:0000259" key="14">
    <source>
        <dbReference type="Pfam" id="PF24501"/>
    </source>
</evidence>
<feature type="region of interest" description="Disordered" evidence="7">
    <location>
        <begin position="1455"/>
        <end position="1577"/>
    </location>
</feature>